<gene>
    <name evidence="1" type="ORF">NDU88_004845</name>
</gene>
<evidence type="ECO:0000313" key="2">
    <source>
        <dbReference type="Proteomes" id="UP001066276"/>
    </source>
</evidence>
<reference evidence="1" key="1">
    <citation type="journal article" date="2022" name="bioRxiv">
        <title>Sequencing and chromosome-scale assembly of the giantPleurodeles waltlgenome.</title>
        <authorList>
            <person name="Brown T."/>
            <person name="Elewa A."/>
            <person name="Iarovenko S."/>
            <person name="Subramanian E."/>
            <person name="Araus A.J."/>
            <person name="Petzold A."/>
            <person name="Susuki M."/>
            <person name="Suzuki K.-i.T."/>
            <person name="Hayashi T."/>
            <person name="Toyoda A."/>
            <person name="Oliveira C."/>
            <person name="Osipova E."/>
            <person name="Leigh N.D."/>
            <person name="Simon A."/>
            <person name="Yun M.H."/>
        </authorList>
    </citation>
    <scope>NUCLEOTIDE SEQUENCE</scope>
    <source>
        <strain evidence="1">20211129_DDA</strain>
        <tissue evidence="1">Liver</tissue>
    </source>
</reference>
<keyword evidence="2" id="KW-1185">Reference proteome</keyword>
<protein>
    <submittedName>
        <fullName evidence="1">Uncharacterized protein</fullName>
    </submittedName>
</protein>
<dbReference type="EMBL" id="JANPWB010000011">
    <property type="protein sequence ID" value="KAJ1126438.1"/>
    <property type="molecule type" value="Genomic_DNA"/>
</dbReference>
<organism evidence="1 2">
    <name type="scientific">Pleurodeles waltl</name>
    <name type="common">Iberian ribbed newt</name>
    <dbReference type="NCBI Taxonomy" id="8319"/>
    <lineage>
        <taxon>Eukaryota</taxon>
        <taxon>Metazoa</taxon>
        <taxon>Chordata</taxon>
        <taxon>Craniata</taxon>
        <taxon>Vertebrata</taxon>
        <taxon>Euteleostomi</taxon>
        <taxon>Amphibia</taxon>
        <taxon>Batrachia</taxon>
        <taxon>Caudata</taxon>
        <taxon>Salamandroidea</taxon>
        <taxon>Salamandridae</taxon>
        <taxon>Pleurodelinae</taxon>
        <taxon>Pleurodeles</taxon>
    </lineage>
</organism>
<sequence>MDRMSDRLDRHAEWLEMVERLLHDRLARLQTEISALEKQHCDMSDSCILDNMRANLDEFNETAQSEVRHLGKYAVGRTYREGKRPVAMLAGLLRPCLEKDVVLEVQDKQGLPQHTTEPVSD</sequence>
<evidence type="ECO:0000313" key="1">
    <source>
        <dbReference type="EMBL" id="KAJ1126438.1"/>
    </source>
</evidence>
<dbReference type="AlphaFoldDB" id="A0AAV7PIQ0"/>
<name>A0AAV7PIQ0_PLEWA</name>
<proteinExistence type="predicted"/>
<dbReference type="Proteomes" id="UP001066276">
    <property type="component" value="Chromosome 7"/>
</dbReference>
<accession>A0AAV7PIQ0</accession>
<comment type="caution">
    <text evidence="1">The sequence shown here is derived from an EMBL/GenBank/DDBJ whole genome shotgun (WGS) entry which is preliminary data.</text>
</comment>